<organism evidence="2 3">
    <name type="scientific">Syncephalis pseudoplumigaleata</name>
    <dbReference type="NCBI Taxonomy" id="1712513"/>
    <lineage>
        <taxon>Eukaryota</taxon>
        <taxon>Fungi</taxon>
        <taxon>Fungi incertae sedis</taxon>
        <taxon>Zoopagomycota</taxon>
        <taxon>Zoopagomycotina</taxon>
        <taxon>Zoopagomycetes</taxon>
        <taxon>Zoopagales</taxon>
        <taxon>Piptocephalidaceae</taxon>
        <taxon>Syncephalis</taxon>
    </lineage>
</organism>
<protein>
    <submittedName>
        <fullName evidence="2">Uncharacterized protein</fullName>
    </submittedName>
</protein>
<feature type="compositionally biased region" description="Polar residues" evidence="1">
    <location>
        <begin position="311"/>
        <end position="322"/>
    </location>
</feature>
<accession>A0A4P9YSC2</accession>
<dbReference type="AlphaFoldDB" id="A0A4P9YSC2"/>
<reference evidence="3" key="1">
    <citation type="journal article" date="2018" name="Nat. Microbiol.">
        <title>Leveraging single-cell genomics to expand the fungal tree of life.</title>
        <authorList>
            <person name="Ahrendt S.R."/>
            <person name="Quandt C.A."/>
            <person name="Ciobanu D."/>
            <person name="Clum A."/>
            <person name="Salamov A."/>
            <person name="Andreopoulos B."/>
            <person name="Cheng J.F."/>
            <person name="Woyke T."/>
            <person name="Pelin A."/>
            <person name="Henrissat B."/>
            <person name="Reynolds N.K."/>
            <person name="Benny G.L."/>
            <person name="Smith M.E."/>
            <person name="James T.Y."/>
            <person name="Grigoriev I.V."/>
        </authorList>
    </citation>
    <scope>NUCLEOTIDE SEQUENCE [LARGE SCALE GENOMIC DNA]</scope>
    <source>
        <strain evidence="3">Benny S71-1</strain>
    </source>
</reference>
<feature type="region of interest" description="Disordered" evidence="1">
    <location>
        <begin position="275"/>
        <end position="381"/>
    </location>
</feature>
<dbReference type="OrthoDB" id="10551140at2759"/>
<evidence type="ECO:0000313" key="2">
    <source>
        <dbReference type="EMBL" id="RKP22605.1"/>
    </source>
</evidence>
<feature type="compositionally biased region" description="Basic and acidic residues" evidence="1">
    <location>
        <begin position="300"/>
        <end position="310"/>
    </location>
</feature>
<feature type="compositionally biased region" description="Low complexity" evidence="1">
    <location>
        <begin position="248"/>
        <end position="263"/>
    </location>
</feature>
<dbReference type="Proteomes" id="UP000278143">
    <property type="component" value="Unassembled WGS sequence"/>
</dbReference>
<feature type="region of interest" description="Disordered" evidence="1">
    <location>
        <begin position="223"/>
        <end position="263"/>
    </location>
</feature>
<feature type="non-terminal residue" evidence="2">
    <location>
        <position position="608"/>
    </location>
</feature>
<feature type="compositionally biased region" description="Low complexity" evidence="1">
    <location>
        <begin position="569"/>
        <end position="586"/>
    </location>
</feature>
<evidence type="ECO:0000256" key="1">
    <source>
        <dbReference type="SAM" id="MobiDB-lite"/>
    </source>
</evidence>
<dbReference type="EMBL" id="KZ991904">
    <property type="protein sequence ID" value="RKP22605.1"/>
    <property type="molecule type" value="Genomic_DNA"/>
</dbReference>
<feature type="compositionally biased region" description="Acidic residues" evidence="1">
    <location>
        <begin position="527"/>
        <end position="536"/>
    </location>
</feature>
<evidence type="ECO:0000313" key="3">
    <source>
        <dbReference type="Proteomes" id="UP000278143"/>
    </source>
</evidence>
<feature type="compositionally biased region" description="Polar residues" evidence="1">
    <location>
        <begin position="412"/>
        <end position="423"/>
    </location>
</feature>
<feature type="region of interest" description="Disordered" evidence="1">
    <location>
        <begin position="397"/>
        <end position="425"/>
    </location>
</feature>
<feature type="compositionally biased region" description="Low complexity" evidence="1">
    <location>
        <begin position="542"/>
        <end position="552"/>
    </location>
</feature>
<keyword evidence="3" id="KW-1185">Reference proteome</keyword>
<feature type="compositionally biased region" description="Low complexity" evidence="1">
    <location>
        <begin position="481"/>
        <end position="493"/>
    </location>
</feature>
<sequence>MYRPRFTRVARDSVMSDDSMQSTLGNLDVLVQGDEEEWLYSPSKVTAHDAAGSAMDWLNMNDGTDSCYDTEGEGDDDLSLLLRSAARPPSLMERDGSSGLDDATSSGLLAPGGANALGLRLGGCPSPAPSSIWSIGSRPGSRMRGTPDIGDIGRAVKNDGQMDDTDDLVTSPTIEFKGYELENEAQWKNATDLNSPTKLNFNTNGPSALAQHLLRKNRSVADLKAASGNGSPSRRLARPSMSGANPNTSRTASSSSSSGAGSARVNLTSRFHAAARDATDGDASSTARSPLAQSHAITSEADRHDDHSDIDSNNGTVHNAESATAAAKKEGELADAQAPSSPSSSLLSSLPRTATSGPLSARAEGTFSPASSSSPTSSLIDPEEMNWHLDETVSITSQSSFHSMEGPMMPTTPGSKTPLSPSATAHAHSYGDFGLNHSSSSLSSLSVNSESSGLVTDAWLNSARKASAPPLPTLEDHRKIGSGSAAASSSSSAMTTPTKSSLRSARSVEPRQTPTAPSNNNSNGGEGDGDGDDEAPAPDSPSPMARASPAESGRSTPTTNNIPLQELFAASRTAPSTPGAPATATPRRGHAPSKSGPIGSIRPPNASA</sequence>
<feature type="compositionally biased region" description="Polar residues" evidence="1">
    <location>
        <begin position="494"/>
        <end position="515"/>
    </location>
</feature>
<feature type="compositionally biased region" description="Polar residues" evidence="1">
    <location>
        <begin position="553"/>
        <end position="563"/>
    </location>
</feature>
<name>A0A4P9YSC2_9FUNG</name>
<feature type="compositionally biased region" description="Low complexity" evidence="1">
    <location>
        <begin position="339"/>
        <end position="351"/>
    </location>
</feature>
<gene>
    <name evidence="2" type="ORF">SYNPS1DRAFT_31788</name>
</gene>
<feature type="region of interest" description="Disordered" evidence="1">
    <location>
        <begin position="467"/>
        <end position="608"/>
    </location>
</feature>
<proteinExistence type="predicted"/>
<feature type="compositionally biased region" description="Low complexity" evidence="1">
    <location>
        <begin position="368"/>
        <end position="378"/>
    </location>
</feature>
<feature type="compositionally biased region" description="Polar residues" evidence="1">
    <location>
        <begin position="282"/>
        <end position="297"/>
    </location>
</feature>